<organism evidence="1 2">
    <name type="scientific">Pluteus cervinus</name>
    <dbReference type="NCBI Taxonomy" id="181527"/>
    <lineage>
        <taxon>Eukaryota</taxon>
        <taxon>Fungi</taxon>
        <taxon>Dikarya</taxon>
        <taxon>Basidiomycota</taxon>
        <taxon>Agaricomycotina</taxon>
        <taxon>Agaricomycetes</taxon>
        <taxon>Agaricomycetidae</taxon>
        <taxon>Agaricales</taxon>
        <taxon>Pluteineae</taxon>
        <taxon>Pluteaceae</taxon>
        <taxon>Pluteus</taxon>
    </lineage>
</organism>
<dbReference type="EMBL" id="ML208575">
    <property type="protein sequence ID" value="TFK62546.1"/>
    <property type="molecule type" value="Genomic_DNA"/>
</dbReference>
<evidence type="ECO:0000313" key="1">
    <source>
        <dbReference type="EMBL" id="TFK62546.1"/>
    </source>
</evidence>
<evidence type="ECO:0000313" key="2">
    <source>
        <dbReference type="Proteomes" id="UP000308600"/>
    </source>
</evidence>
<reference evidence="1 2" key="1">
    <citation type="journal article" date="2019" name="Nat. Ecol. Evol.">
        <title>Megaphylogeny resolves global patterns of mushroom evolution.</title>
        <authorList>
            <person name="Varga T."/>
            <person name="Krizsan K."/>
            <person name="Foldi C."/>
            <person name="Dima B."/>
            <person name="Sanchez-Garcia M."/>
            <person name="Sanchez-Ramirez S."/>
            <person name="Szollosi G.J."/>
            <person name="Szarkandi J.G."/>
            <person name="Papp V."/>
            <person name="Albert L."/>
            <person name="Andreopoulos W."/>
            <person name="Angelini C."/>
            <person name="Antonin V."/>
            <person name="Barry K.W."/>
            <person name="Bougher N.L."/>
            <person name="Buchanan P."/>
            <person name="Buyck B."/>
            <person name="Bense V."/>
            <person name="Catcheside P."/>
            <person name="Chovatia M."/>
            <person name="Cooper J."/>
            <person name="Damon W."/>
            <person name="Desjardin D."/>
            <person name="Finy P."/>
            <person name="Geml J."/>
            <person name="Haridas S."/>
            <person name="Hughes K."/>
            <person name="Justo A."/>
            <person name="Karasinski D."/>
            <person name="Kautmanova I."/>
            <person name="Kiss B."/>
            <person name="Kocsube S."/>
            <person name="Kotiranta H."/>
            <person name="LaButti K.M."/>
            <person name="Lechner B.E."/>
            <person name="Liimatainen K."/>
            <person name="Lipzen A."/>
            <person name="Lukacs Z."/>
            <person name="Mihaltcheva S."/>
            <person name="Morgado L.N."/>
            <person name="Niskanen T."/>
            <person name="Noordeloos M.E."/>
            <person name="Ohm R.A."/>
            <person name="Ortiz-Santana B."/>
            <person name="Ovrebo C."/>
            <person name="Racz N."/>
            <person name="Riley R."/>
            <person name="Savchenko A."/>
            <person name="Shiryaev A."/>
            <person name="Soop K."/>
            <person name="Spirin V."/>
            <person name="Szebenyi C."/>
            <person name="Tomsovsky M."/>
            <person name="Tulloss R.E."/>
            <person name="Uehling J."/>
            <person name="Grigoriev I.V."/>
            <person name="Vagvolgyi C."/>
            <person name="Papp T."/>
            <person name="Martin F.M."/>
            <person name="Miettinen O."/>
            <person name="Hibbett D.S."/>
            <person name="Nagy L.G."/>
        </authorList>
    </citation>
    <scope>NUCLEOTIDE SEQUENCE [LARGE SCALE GENOMIC DNA]</scope>
    <source>
        <strain evidence="1 2">NL-1719</strain>
    </source>
</reference>
<dbReference type="Proteomes" id="UP000308600">
    <property type="component" value="Unassembled WGS sequence"/>
</dbReference>
<sequence>MASLLVPAPAGGPERLSQLLPSVKCSNCSQPVPLSELGNHVCSKPPPSPAFSLPKPPVSPNTAAATLLPGRLQGRVTAPSQPQLQINTNYRAPPPNARNQPPPSPQRYGTPSQDRLRTASPAVSFQARSSPLAQQVPGNGDFSRQLIPPQGPPGSQLRPPQPDPRARSFSSAGPPSPMHPPPQGPGLRLPNGDPRARSFSSASQMGNLNQPQGSARPPPSAPLPAPQLRPAFTNNAPPPIKVPPPIMLQATAYVPGTPLVQENINTQSGGEAGMAGVGRRGFAAVVRAAQIVTSHPPSPNPVYAPQPGRAAPPRFLDTDACSRSVDTPPLSAGSGYSSPGPNSPFPQSPLSPDPAFRKRTSADGRTPNKQSPPPLSVDTRIPSPNAPPISPSPQTIRMPFFEKFKNKLPGSDSSSIPISPSTEGNLDYDKNGSGRASTSSGELKKSRTPPNDPNTSSRSAASSSPRSMRSAPRRAAEDDPPMSPSSDSEYGLAYAESTDLEGDDQSEVGRTRKSKTPVPRGNPSPSNSDRSVYTDRSGIKIGKTSRQESFGSASVSSQRLAPKRSGSESSSTSASRSVYSRGMSLAGLGALDKAMETLRDDSEGRKRNPSNASSSSRRQASAPGSPGLGSPPAGASSKRSNTIQSPHPEVKSPKLPTRSKTGPSERELEERKEKRRTRRPKVCLRCEVKIEDGRWVQVDNGGVLCEKCWKNMYLPKCRRCNLPIEKQAVSSSDGQLKGKYHRECFNCHSCHKPFPDKTFYVYDGKPLCAYHYHEANDSLCAAAKCGQPIEGPCAVSHAGDRYHPEHMTCEYSSGCEETLAEYWEVDGRMLCERHAHAHAKRGGVDSDDEDEGWLQTSKGQKRITRFIDLTGGLR</sequence>
<name>A0ACD3AAI9_9AGAR</name>
<accession>A0ACD3AAI9</accession>
<protein>
    <submittedName>
        <fullName evidence="1">Uncharacterized protein</fullName>
    </submittedName>
</protein>
<gene>
    <name evidence="1" type="ORF">BDN72DRAFT_385960</name>
</gene>
<keyword evidence="2" id="KW-1185">Reference proteome</keyword>
<proteinExistence type="predicted"/>